<accession>X1GZU3</accession>
<comment type="caution">
    <text evidence="1">The sequence shown here is derived from an EMBL/GenBank/DDBJ whole genome shotgun (WGS) entry which is preliminary data.</text>
</comment>
<proteinExistence type="predicted"/>
<organism evidence="1">
    <name type="scientific">marine sediment metagenome</name>
    <dbReference type="NCBI Taxonomy" id="412755"/>
    <lineage>
        <taxon>unclassified sequences</taxon>
        <taxon>metagenomes</taxon>
        <taxon>ecological metagenomes</taxon>
    </lineage>
</organism>
<sequence>MDFFLKNLKETLEAINQLIDNNIYIVNTKRIRRCYNIKSSNRSKINFIWRSLNYLEQEGILEVNGSVNPKSYKIKNKKKIDVEVFISHADRKKSRFN</sequence>
<gene>
    <name evidence="1" type="ORF">S03H2_15247</name>
</gene>
<protein>
    <submittedName>
        <fullName evidence="1">Uncharacterized protein</fullName>
    </submittedName>
</protein>
<dbReference type="AlphaFoldDB" id="X1GZU3"/>
<dbReference type="EMBL" id="BARU01007744">
    <property type="protein sequence ID" value="GAH47124.1"/>
    <property type="molecule type" value="Genomic_DNA"/>
</dbReference>
<name>X1GZU3_9ZZZZ</name>
<evidence type="ECO:0000313" key="1">
    <source>
        <dbReference type="EMBL" id="GAH47124.1"/>
    </source>
</evidence>
<reference evidence="1" key="1">
    <citation type="journal article" date="2014" name="Front. Microbiol.">
        <title>High frequency of phylogenetically diverse reductive dehalogenase-homologous genes in deep subseafloor sedimentary metagenomes.</title>
        <authorList>
            <person name="Kawai M."/>
            <person name="Futagami T."/>
            <person name="Toyoda A."/>
            <person name="Takaki Y."/>
            <person name="Nishi S."/>
            <person name="Hori S."/>
            <person name="Arai W."/>
            <person name="Tsubouchi T."/>
            <person name="Morono Y."/>
            <person name="Uchiyama I."/>
            <person name="Ito T."/>
            <person name="Fujiyama A."/>
            <person name="Inagaki F."/>
            <person name="Takami H."/>
        </authorList>
    </citation>
    <scope>NUCLEOTIDE SEQUENCE</scope>
    <source>
        <strain evidence="1">Expedition CK06-06</strain>
    </source>
</reference>